<keyword evidence="2" id="KW-1185">Reference proteome</keyword>
<dbReference type="EMBL" id="JAIGYQ010000010">
    <property type="protein sequence ID" value="MBX7491208.1"/>
    <property type="molecule type" value="Genomic_DNA"/>
</dbReference>
<dbReference type="RefSeq" id="WP_221532553.1">
    <property type="nucleotide sequence ID" value="NZ_JAIGYP010000010.1"/>
</dbReference>
<comment type="caution">
    <text evidence="1">The sequence shown here is derived from an EMBL/GenBank/DDBJ whole genome shotgun (WGS) entry which is preliminary data.</text>
</comment>
<dbReference type="Proteomes" id="UP000700059">
    <property type="component" value="Unassembled WGS sequence"/>
</dbReference>
<proteinExistence type="predicted"/>
<protein>
    <submittedName>
        <fullName evidence="1">AAA family ATPase</fullName>
    </submittedName>
</protein>
<dbReference type="PANTHER" id="PTHR13696:SF96">
    <property type="entry name" value="COBQ_COBB_MIND_PARA NUCLEOTIDE BINDING DOMAIN-CONTAINING PROTEIN"/>
    <property type="match status" value="1"/>
</dbReference>
<evidence type="ECO:0000313" key="1">
    <source>
        <dbReference type="EMBL" id="MBX7491208.1"/>
    </source>
</evidence>
<name>A0ABS7JP79_9HELI</name>
<evidence type="ECO:0000313" key="2">
    <source>
        <dbReference type="Proteomes" id="UP000700059"/>
    </source>
</evidence>
<dbReference type="Pfam" id="PF09140">
    <property type="entry name" value="MipZ"/>
    <property type="match status" value="1"/>
</dbReference>
<gene>
    <name evidence="1" type="ORF">K4G57_07015</name>
</gene>
<dbReference type="Gene3D" id="3.40.50.300">
    <property type="entry name" value="P-loop containing nucleotide triphosphate hydrolases"/>
    <property type="match status" value="1"/>
</dbReference>
<dbReference type="InterPro" id="IPR027417">
    <property type="entry name" value="P-loop_NTPase"/>
</dbReference>
<dbReference type="PANTHER" id="PTHR13696">
    <property type="entry name" value="P-LOOP CONTAINING NUCLEOSIDE TRIPHOSPHATE HYDROLASE"/>
    <property type="match status" value="1"/>
</dbReference>
<organism evidence="1 2">
    <name type="scientific">Helicobacter turcicus</name>
    <dbReference type="NCBI Taxonomy" id="2867412"/>
    <lineage>
        <taxon>Bacteria</taxon>
        <taxon>Pseudomonadati</taxon>
        <taxon>Campylobacterota</taxon>
        <taxon>Epsilonproteobacteria</taxon>
        <taxon>Campylobacterales</taxon>
        <taxon>Helicobacteraceae</taxon>
        <taxon>Helicobacter</taxon>
    </lineage>
</organism>
<accession>A0ABS7JP79</accession>
<reference evidence="1 2" key="1">
    <citation type="submission" date="2021-08" db="EMBL/GenBank/DDBJ databases">
        <title>Helicobacter spp. isolated from feces of Anatolian Ground Squirrel (Spermophilus xanthoprymnus) in Turkey.</title>
        <authorList>
            <person name="Aydin F."/>
            <person name="Abay S."/>
            <person name="Kayman T."/>
            <person name="Karakaya E."/>
            <person name="Saticioglu I.B."/>
        </authorList>
    </citation>
    <scope>NUCLEOTIDE SEQUENCE [LARGE SCALE GENOMIC DNA]</scope>
    <source>
        <strain evidence="1 2">Faydin-H70</strain>
    </source>
</reference>
<dbReference type="PIRSF" id="PIRSF009320">
    <property type="entry name" value="Nuc_binding_HP_1000"/>
    <property type="match status" value="1"/>
</dbReference>
<dbReference type="InterPro" id="IPR015223">
    <property type="entry name" value="MipZ"/>
</dbReference>
<dbReference type="SUPFAM" id="SSF52540">
    <property type="entry name" value="P-loop containing nucleoside triphosphate hydrolases"/>
    <property type="match status" value="1"/>
</dbReference>
<dbReference type="InterPro" id="IPR050678">
    <property type="entry name" value="DNA_Partitioning_ATPase"/>
</dbReference>
<dbReference type="CDD" id="cd02042">
    <property type="entry name" value="ParAB_family"/>
    <property type="match status" value="1"/>
</dbReference>
<sequence length="221" mass="24803">MIISIVNEKGGSGKSTLAINLATKFHCDGNDIILVDADPQRSIEHFLNFRDENLDLPFNSVSKLGETLAKEIKNLQEKYKIIIIDTGGRDSKEMRQALIVSDIVIVPIIPSGLDISVFEKMVGIIAEAKIINENLIPLIIISKASPNPFLEKKINDLKEYLNNKDIEDFVVSKNILFEREAFKNAIFEGKGIVEIENSKAKDDFLKFFVELDDIIKNKGIL</sequence>